<comment type="catalytic activity">
    <reaction evidence="6">
        <text>a 2'-deoxycytidine in DNA + S-adenosyl-L-methionine = a 5-methyl-2'-deoxycytidine in DNA + S-adenosyl-L-homocysteine + H(+)</text>
        <dbReference type="Rhea" id="RHEA:13681"/>
        <dbReference type="Rhea" id="RHEA-COMP:11369"/>
        <dbReference type="Rhea" id="RHEA-COMP:11370"/>
        <dbReference type="ChEBI" id="CHEBI:15378"/>
        <dbReference type="ChEBI" id="CHEBI:57856"/>
        <dbReference type="ChEBI" id="CHEBI:59789"/>
        <dbReference type="ChEBI" id="CHEBI:85452"/>
        <dbReference type="ChEBI" id="CHEBI:85454"/>
        <dbReference type="EC" id="2.1.1.37"/>
    </reaction>
</comment>
<dbReference type="InterPro" id="IPR029063">
    <property type="entry name" value="SAM-dependent_MTases_sf"/>
</dbReference>
<protein>
    <recommendedName>
        <fullName evidence="1">DNA (cytosine-5-)-methyltransferase</fullName>
        <ecNumber evidence="1">2.1.1.37</ecNumber>
    </recommendedName>
</protein>
<dbReference type="REBASE" id="414025">
    <property type="entry name" value="M.Rte9185ORF7545P"/>
</dbReference>
<dbReference type="PANTHER" id="PTHR10629">
    <property type="entry name" value="CYTOSINE-SPECIFIC METHYLTRANSFERASE"/>
    <property type="match status" value="1"/>
</dbReference>
<comment type="similarity">
    <text evidence="7">Belongs to the class I-like SAM-binding methyltransferase superfamily. C5-methyltransferase family.</text>
</comment>
<reference evidence="8 9" key="1">
    <citation type="submission" date="2019-04" db="EMBL/GenBank/DDBJ databases">
        <authorList>
            <consortium name="Pathogen Informatics"/>
        </authorList>
    </citation>
    <scope>NUCLEOTIDE SEQUENCE [LARGE SCALE GENOMIC DNA]</scope>
    <source>
        <strain evidence="8 9">NCTC9185</strain>
    </source>
</reference>
<dbReference type="Gene3D" id="3.90.120.10">
    <property type="entry name" value="DNA Methylase, subunit A, domain 2"/>
    <property type="match status" value="1"/>
</dbReference>
<gene>
    <name evidence="8" type="primary">bspRIM</name>
    <name evidence="8" type="ORF">NCTC9185_07545</name>
</gene>
<dbReference type="PANTHER" id="PTHR10629:SF52">
    <property type="entry name" value="DNA (CYTOSINE-5)-METHYLTRANSFERASE 1"/>
    <property type="match status" value="1"/>
</dbReference>
<keyword evidence="3 7" id="KW-0808">Transferase</keyword>
<dbReference type="GO" id="GO:0003886">
    <property type="term" value="F:DNA (cytosine-5-)-methyltransferase activity"/>
    <property type="evidence" value="ECO:0007669"/>
    <property type="project" value="UniProtKB-EC"/>
</dbReference>
<evidence type="ECO:0000256" key="7">
    <source>
        <dbReference type="PROSITE-ProRule" id="PRU01016"/>
    </source>
</evidence>
<name>A0A4U9DBB2_RAOTE</name>
<dbReference type="Gene3D" id="3.40.50.150">
    <property type="entry name" value="Vaccinia Virus protein VP39"/>
    <property type="match status" value="1"/>
</dbReference>
<dbReference type="Proteomes" id="UP000339249">
    <property type="component" value="Unassembled WGS sequence"/>
</dbReference>
<keyword evidence="4 7" id="KW-0949">S-adenosyl-L-methionine</keyword>
<evidence type="ECO:0000256" key="2">
    <source>
        <dbReference type="ARBA" id="ARBA00022603"/>
    </source>
</evidence>
<dbReference type="Pfam" id="PF00145">
    <property type="entry name" value="DNA_methylase"/>
    <property type="match status" value="1"/>
</dbReference>
<evidence type="ECO:0000256" key="6">
    <source>
        <dbReference type="ARBA" id="ARBA00047422"/>
    </source>
</evidence>
<evidence type="ECO:0000256" key="4">
    <source>
        <dbReference type="ARBA" id="ARBA00022691"/>
    </source>
</evidence>
<dbReference type="InterPro" id="IPR050390">
    <property type="entry name" value="C5-Methyltransferase"/>
</dbReference>
<keyword evidence="2 7" id="KW-0489">Methyltransferase</keyword>
<dbReference type="GO" id="GO:0009307">
    <property type="term" value="P:DNA restriction-modification system"/>
    <property type="evidence" value="ECO:0007669"/>
    <property type="project" value="UniProtKB-KW"/>
</dbReference>
<dbReference type="AlphaFoldDB" id="A0A4U9DBB2"/>
<feature type="active site" evidence="7">
    <location>
        <position position="78"/>
    </location>
</feature>
<dbReference type="GO" id="GO:0044027">
    <property type="term" value="P:negative regulation of gene expression via chromosomal CpG island methylation"/>
    <property type="evidence" value="ECO:0007669"/>
    <property type="project" value="TreeGrafter"/>
</dbReference>
<evidence type="ECO:0000256" key="1">
    <source>
        <dbReference type="ARBA" id="ARBA00011975"/>
    </source>
</evidence>
<dbReference type="PROSITE" id="PS00095">
    <property type="entry name" value="C5_MTASE_2"/>
    <property type="match status" value="1"/>
</dbReference>
<dbReference type="SUPFAM" id="SSF53335">
    <property type="entry name" value="S-adenosyl-L-methionine-dependent methyltransferases"/>
    <property type="match status" value="1"/>
</dbReference>
<sequence length="342" mass="38524">MFDFFSGCGGTSQGFKQAGFEVVFGLDFDSDAANSFKLNFPEVEFINDDIRKIGNGSISHLFDAEPGAYTLFSGCAPCQPYSKQNSNKKENDPRLDLLTEFSRFVEYYLPDFVFVENVPGLQKFNENEGTFRRFISMLNNLGYHFDYKVIPAAWFGVPQTRERLVLLASRHYSVKLPDRTHGVASMPYSTVREWIGGLPPIDAGSKHMQISDHESARLSEINLKRIRATPEGGGRESWPNELILECHRNHKGHTDVYGRLSWDKPASGLTTRCISYSNGRFGHPEQNRAISLREAACLQTFPMDYKFSGSLQSRARQIGNAVPPKMSEAIAYQILSYVNSSN</sequence>
<proteinExistence type="inferred from homology"/>
<dbReference type="EMBL" id="CABDVU010000001">
    <property type="protein sequence ID" value="VTN15457.1"/>
    <property type="molecule type" value="Genomic_DNA"/>
</dbReference>
<keyword evidence="5" id="KW-0680">Restriction system</keyword>
<evidence type="ECO:0000313" key="8">
    <source>
        <dbReference type="EMBL" id="VTN15457.1"/>
    </source>
</evidence>
<dbReference type="PROSITE" id="PS51679">
    <property type="entry name" value="SAM_MT_C5"/>
    <property type="match status" value="1"/>
</dbReference>
<dbReference type="GO" id="GO:0032259">
    <property type="term" value="P:methylation"/>
    <property type="evidence" value="ECO:0007669"/>
    <property type="project" value="UniProtKB-KW"/>
</dbReference>
<organism evidence="8 9">
    <name type="scientific">Raoultella terrigena</name>
    <name type="common">Klebsiella terrigena</name>
    <dbReference type="NCBI Taxonomy" id="577"/>
    <lineage>
        <taxon>Bacteria</taxon>
        <taxon>Pseudomonadati</taxon>
        <taxon>Pseudomonadota</taxon>
        <taxon>Gammaproteobacteria</taxon>
        <taxon>Enterobacterales</taxon>
        <taxon>Enterobacteriaceae</taxon>
        <taxon>Klebsiella/Raoultella group</taxon>
        <taxon>Raoultella</taxon>
    </lineage>
</organism>
<dbReference type="EC" id="2.1.1.37" evidence="1"/>
<evidence type="ECO:0000313" key="9">
    <source>
        <dbReference type="Proteomes" id="UP000339249"/>
    </source>
</evidence>
<evidence type="ECO:0000256" key="5">
    <source>
        <dbReference type="ARBA" id="ARBA00022747"/>
    </source>
</evidence>
<accession>A0A4U9DBB2</accession>
<dbReference type="NCBIfam" id="TIGR00675">
    <property type="entry name" value="dcm"/>
    <property type="match status" value="1"/>
</dbReference>
<evidence type="ECO:0000256" key="3">
    <source>
        <dbReference type="ARBA" id="ARBA00022679"/>
    </source>
</evidence>
<dbReference type="InterPro" id="IPR031303">
    <property type="entry name" value="C5_meth_CS"/>
</dbReference>
<dbReference type="InterPro" id="IPR001525">
    <property type="entry name" value="C5_MeTfrase"/>
</dbReference>
<dbReference type="GO" id="GO:0003677">
    <property type="term" value="F:DNA binding"/>
    <property type="evidence" value="ECO:0007669"/>
    <property type="project" value="TreeGrafter"/>
</dbReference>